<evidence type="ECO:0000256" key="2">
    <source>
        <dbReference type="ARBA" id="ARBA00022448"/>
    </source>
</evidence>
<dbReference type="PIRSF" id="PIRSF000089">
    <property type="entry name" value="Electra_flavoP_a"/>
    <property type="match status" value="1"/>
</dbReference>
<evidence type="ECO:0000256" key="12">
    <source>
        <dbReference type="PIRSR" id="PIRSR000089-1"/>
    </source>
</evidence>
<evidence type="ECO:0000256" key="8">
    <source>
        <dbReference type="ARBA" id="ARBA00023014"/>
    </source>
</evidence>
<dbReference type="SUPFAM" id="SSF52402">
    <property type="entry name" value="Adenine nucleotide alpha hydrolases-like"/>
    <property type="match status" value="1"/>
</dbReference>
<feature type="domain" description="4Fe-4S ferredoxin-type" evidence="13">
    <location>
        <begin position="1"/>
        <end position="28"/>
    </location>
</feature>
<dbReference type="Pfam" id="PF00766">
    <property type="entry name" value="ETF_alpha"/>
    <property type="match status" value="1"/>
</dbReference>
<dbReference type="InterPro" id="IPR014730">
    <property type="entry name" value="ETF_a/b_N"/>
</dbReference>
<evidence type="ECO:0000256" key="3">
    <source>
        <dbReference type="ARBA" id="ARBA00022630"/>
    </source>
</evidence>
<feature type="binding site" evidence="12">
    <location>
        <position position="284"/>
    </location>
    <ligand>
        <name>FAD</name>
        <dbReference type="ChEBI" id="CHEBI:57692"/>
    </ligand>
</feature>
<gene>
    <name evidence="14" type="ORF">AUK42_02685</name>
</gene>
<keyword evidence="2" id="KW-0813">Transport</keyword>
<dbReference type="STRING" id="1805029.AUK42_02685"/>
<dbReference type="SUPFAM" id="SSF52467">
    <property type="entry name" value="DHS-like NAD/FAD-binding domain"/>
    <property type="match status" value="1"/>
</dbReference>
<comment type="similarity">
    <text evidence="1">Belongs to the ETF alpha-subunit/FixB family.</text>
</comment>
<evidence type="ECO:0000256" key="6">
    <source>
        <dbReference type="ARBA" id="ARBA00022982"/>
    </source>
</evidence>
<dbReference type="PROSITE" id="PS51379">
    <property type="entry name" value="4FE4S_FER_2"/>
    <property type="match status" value="2"/>
</dbReference>
<evidence type="ECO:0000256" key="4">
    <source>
        <dbReference type="ARBA" id="ARBA00022723"/>
    </source>
</evidence>
<name>A0A1J5GH49_9BACT</name>
<feature type="binding site" evidence="12">
    <location>
        <begin position="309"/>
        <end position="310"/>
    </location>
    <ligand>
        <name>FAD</name>
        <dbReference type="ChEBI" id="CHEBI:57692"/>
    </ligand>
</feature>
<evidence type="ECO:0000256" key="9">
    <source>
        <dbReference type="ARBA" id="ARBA00025649"/>
    </source>
</evidence>
<proteinExistence type="inferred from homology"/>
<evidence type="ECO:0000256" key="7">
    <source>
        <dbReference type="ARBA" id="ARBA00023004"/>
    </source>
</evidence>
<keyword evidence="5 12" id="KW-0274">FAD</keyword>
<dbReference type="Pfam" id="PF13237">
    <property type="entry name" value="Fer4_10"/>
    <property type="match status" value="1"/>
</dbReference>
<comment type="function">
    <text evidence="9">The electron transfer flavoprotein serves as a specific electron acceptor for other dehydrogenases. It transfers the electrons to the main respiratory chain via ETF-ubiquinone oxidoreductase (ETF dehydrogenase).</text>
</comment>
<dbReference type="InterPro" id="IPR017896">
    <property type="entry name" value="4Fe4S_Fe-S-bd"/>
</dbReference>
<evidence type="ECO:0000256" key="1">
    <source>
        <dbReference type="ARBA" id="ARBA00005817"/>
    </source>
</evidence>
<evidence type="ECO:0000256" key="10">
    <source>
        <dbReference type="ARBA" id="ARBA00068674"/>
    </source>
</evidence>
<reference evidence="14 15" key="1">
    <citation type="journal article" date="2016" name="Environ. Microbiol.">
        <title>Genomic resolution of a cold subsurface aquifer community provides metabolic insights for novel microbes adapted to high CO concentrations.</title>
        <authorList>
            <person name="Probst A.J."/>
            <person name="Castelle C.J."/>
            <person name="Singh A."/>
            <person name="Brown C.T."/>
            <person name="Anantharaman K."/>
            <person name="Sharon I."/>
            <person name="Hug L.A."/>
            <person name="Burstein D."/>
            <person name="Emerson J.B."/>
            <person name="Thomas B.C."/>
            <person name="Banfield J.F."/>
        </authorList>
    </citation>
    <scope>NUCLEOTIDE SEQUENCE [LARGE SCALE GENOMIC DNA]</scope>
    <source>
        <strain evidence="14">CG2_30_33_13</strain>
    </source>
</reference>
<feature type="binding site" evidence="12">
    <location>
        <begin position="323"/>
        <end position="327"/>
    </location>
    <ligand>
        <name>FAD</name>
        <dbReference type="ChEBI" id="CHEBI:57692"/>
    </ligand>
</feature>
<feature type="domain" description="4Fe-4S ferredoxin-type" evidence="13">
    <location>
        <begin position="30"/>
        <end position="56"/>
    </location>
</feature>
<evidence type="ECO:0000259" key="13">
    <source>
        <dbReference type="PROSITE" id="PS51379"/>
    </source>
</evidence>
<dbReference type="InterPro" id="IPR014729">
    <property type="entry name" value="Rossmann-like_a/b/a_fold"/>
</dbReference>
<keyword evidence="6" id="KW-0249">Electron transport</keyword>
<dbReference type="GO" id="GO:0009055">
    <property type="term" value="F:electron transfer activity"/>
    <property type="evidence" value="ECO:0007669"/>
    <property type="project" value="InterPro"/>
</dbReference>
<keyword evidence="8" id="KW-0411">Iron-sulfur</keyword>
<evidence type="ECO:0000256" key="5">
    <source>
        <dbReference type="ARBA" id="ARBA00022827"/>
    </source>
</evidence>
<dbReference type="Gene3D" id="3.40.50.620">
    <property type="entry name" value="HUPs"/>
    <property type="match status" value="1"/>
</dbReference>
<dbReference type="Gene3D" id="3.40.50.1220">
    <property type="entry name" value="TPP-binding domain"/>
    <property type="match status" value="1"/>
</dbReference>
<protein>
    <recommendedName>
        <fullName evidence="10">Electron transfer flavoprotein subunit alpha</fullName>
    </recommendedName>
    <alternativeName>
        <fullName evidence="11">Electron transfer flavoprotein large subunit</fullName>
    </alternativeName>
</protein>
<dbReference type="InterPro" id="IPR033947">
    <property type="entry name" value="ETF_alpha_N"/>
</dbReference>
<dbReference type="SUPFAM" id="SSF54862">
    <property type="entry name" value="4Fe-4S ferredoxins"/>
    <property type="match status" value="1"/>
</dbReference>
<evidence type="ECO:0000313" key="15">
    <source>
        <dbReference type="Proteomes" id="UP000182763"/>
    </source>
</evidence>
<keyword evidence="3" id="KW-0285">Flavoprotein</keyword>
<dbReference type="PROSITE" id="PS00198">
    <property type="entry name" value="4FE4S_FER_1"/>
    <property type="match status" value="1"/>
</dbReference>
<dbReference type="GO" id="GO:0051536">
    <property type="term" value="F:iron-sulfur cluster binding"/>
    <property type="evidence" value="ECO:0007669"/>
    <property type="project" value="UniProtKB-KW"/>
</dbReference>
<organism evidence="14 15">
    <name type="scientific">Candidatus Infernicultor aquiphilus</name>
    <dbReference type="NCBI Taxonomy" id="1805029"/>
    <lineage>
        <taxon>Bacteria</taxon>
        <taxon>Pseudomonadati</taxon>
        <taxon>Atribacterota</taxon>
        <taxon>Candidatus Phoenicimicrobiia</taxon>
        <taxon>Candidatus Pheonicimicrobiales</taxon>
        <taxon>Candidatus Phoenicimicrobiaceae</taxon>
        <taxon>Candidatus Infernicultor</taxon>
    </lineage>
</organism>
<sequence length="397" mass="43410">MIVDKNKCNGCGKCVKLCPFGQITIVDKLARIDLGCTMCGVCQELCLTGAILIKRERLNTEDISNYQGVWVFIEQHQGKIKPVSLELLSKAKELTKKLSQELVAVLVGDEISYLTKDLSLYGVHKIYLIENKNLERYTTDAYAQILVGLISQYRPNILLMGATNTGRDLAPRVAARLRVGLTADCTDLDITKEGYLLQTRPAFGGNIMAQILCKYTRPQMATVRPNVFKKSQFCSNSLSPSPEIIKVEAKLNPLSIRTKILEVVKEVTEVANLEEANIIVSAGRGLGSPDNLYLVQDLAQLLGAAVGGSRAIVDAGWLPHHQQVGQSGKTVAPELYIACGISGAIQHLVGMQTSKRIVAINKDLDAPIFKIATLGIVGDLFKVIPLLIEDLKKVKNK</sequence>
<evidence type="ECO:0000256" key="11">
    <source>
        <dbReference type="ARBA" id="ARBA00079299"/>
    </source>
</evidence>
<dbReference type="Gene3D" id="3.30.70.20">
    <property type="match status" value="1"/>
</dbReference>
<dbReference type="GO" id="GO:0033539">
    <property type="term" value="P:fatty acid beta-oxidation using acyl-CoA dehydrogenase"/>
    <property type="evidence" value="ECO:0007669"/>
    <property type="project" value="TreeGrafter"/>
</dbReference>
<dbReference type="EMBL" id="MNYY01000053">
    <property type="protein sequence ID" value="OIP72073.1"/>
    <property type="molecule type" value="Genomic_DNA"/>
</dbReference>
<accession>A0A1J5GH49</accession>
<comment type="cofactor">
    <cofactor evidence="12">
        <name>FAD</name>
        <dbReference type="ChEBI" id="CHEBI:57692"/>
    </cofactor>
    <text evidence="12">Binds 1 FAD per dimer.</text>
</comment>
<keyword evidence="4" id="KW-0479">Metal-binding</keyword>
<dbReference type="GO" id="GO:0050660">
    <property type="term" value="F:flavin adenine dinucleotide binding"/>
    <property type="evidence" value="ECO:0007669"/>
    <property type="project" value="InterPro"/>
</dbReference>
<dbReference type="InterPro" id="IPR017900">
    <property type="entry name" value="4Fe4S_Fe_S_CS"/>
</dbReference>
<dbReference type="FunFam" id="3.40.50.1220:FF:000001">
    <property type="entry name" value="Electron transfer flavoprotein, alpha subunit"/>
    <property type="match status" value="1"/>
</dbReference>
<dbReference type="AlphaFoldDB" id="A0A1J5GH49"/>
<dbReference type="InterPro" id="IPR018206">
    <property type="entry name" value="ETF_asu_C_CS"/>
</dbReference>
<comment type="caution">
    <text evidence="14">The sequence shown here is derived from an EMBL/GenBank/DDBJ whole genome shotgun (WGS) entry which is preliminary data.</text>
</comment>
<dbReference type="GO" id="GO:0046872">
    <property type="term" value="F:metal ion binding"/>
    <property type="evidence" value="ECO:0007669"/>
    <property type="project" value="UniProtKB-KW"/>
</dbReference>
<dbReference type="PROSITE" id="PS00696">
    <property type="entry name" value="ETF_ALPHA"/>
    <property type="match status" value="1"/>
</dbReference>
<feature type="binding site" evidence="12">
    <location>
        <position position="361"/>
    </location>
    <ligand>
        <name>FAD</name>
        <dbReference type="ChEBI" id="CHEBI:57692"/>
    </ligand>
</feature>
<dbReference type="Pfam" id="PF01012">
    <property type="entry name" value="ETF"/>
    <property type="match status" value="1"/>
</dbReference>
<dbReference type="InterPro" id="IPR029035">
    <property type="entry name" value="DHS-like_NAD/FAD-binding_dom"/>
</dbReference>
<dbReference type="PANTHER" id="PTHR43153">
    <property type="entry name" value="ELECTRON TRANSFER FLAVOPROTEIN ALPHA"/>
    <property type="match status" value="1"/>
</dbReference>
<dbReference type="Proteomes" id="UP000182763">
    <property type="component" value="Unassembled WGS sequence"/>
</dbReference>
<dbReference type="CDD" id="cd01715">
    <property type="entry name" value="ETF_alpha"/>
    <property type="match status" value="1"/>
</dbReference>
<dbReference type="SMART" id="SM00893">
    <property type="entry name" value="ETF"/>
    <property type="match status" value="1"/>
</dbReference>
<feature type="binding site" evidence="12">
    <location>
        <begin position="340"/>
        <end position="347"/>
    </location>
    <ligand>
        <name>FAD</name>
        <dbReference type="ChEBI" id="CHEBI:57692"/>
    </ligand>
</feature>
<keyword evidence="7" id="KW-0408">Iron</keyword>
<dbReference type="PANTHER" id="PTHR43153:SF1">
    <property type="entry name" value="ELECTRON TRANSFER FLAVOPROTEIN SUBUNIT ALPHA, MITOCHONDRIAL"/>
    <property type="match status" value="1"/>
</dbReference>
<dbReference type="InterPro" id="IPR001308">
    <property type="entry name" value="ETF_a/FixB"/>
</dbReference>
<dbReference type="InterPro" id="IPR014731">
    <property type="entry name" value="ETF_asu_C"/>
</dbReference>
<evidence type="ECO:0000313" key="14">
    <source>
        <dbReference type="EMBL" id="OIP72073.1"/>
    </source>
</evidence>